<evidence type="ECO:0000256" key="3">
    <source>
        <dbReference type="ARBA" id="ARBA00023295"/>
    </source>
</evidence>
<dbReference type="InterPro" id="IPR006104">
    <property type="entry name" value="Glyco_hydro_2_N"/>
</dbReference>
<dbReference type="InterPro" id="IPR006101">
    <property type="entry name" value="Glyco_hydro_2"/>
</dbReference>
<dbReference type="InterPro" id="IPR017853">
    <property type="entry name" value="GH"/>
</dbReference>
<dbReference type="Proteomes" id="UP001501725">
    <property type="component" value="Unassembled WGS sequence"/>
</dbReference>
<accession>A0ABP8H6D4</accession>
<keyword evidence="2 9" id="KW-0378">Hydrolase</keyword>
<dbReference type="GO" id="GO:0016787">
    <property type="term" value="F:hydrolase activity"/>
    <property type="evidence" value="ECO:0007669"/>
    <property type="project" value="UniProtKB-KW"/>
</dbReference>
<dbReference type="InterPro" id="IPR021720">
    <property type="entry name" value="Malectin_dom"/>
</dbReference>
<sequence>MRALFIFASWLFLLTASAQRIKTSVNSNWWFCKGDSSSGHWQQVTIPHTWNAADVLDDEPGYYRGAGWYKRLLSVSPAWKGKTIHLYFEGANQVATVFVNGKKAGTHTGGYSAFSIPIGHLLRFDSSATDEVVIHLTNAHDENIPPLNADFSFFGGIYRDVYLLAADEVHFDLDNYGSSGVFVSTPRVSEQWADVQVKGLIENAGATPRLLQVHTEIYDDRGARVAQQQADLTVGAFGKVPFLAFFSRLQQPRLWSPDKPNLYRVLTRIIDRNSGVTTDETAHPLGFRWFRFSADSGFFLNGKHLKLIGANRHQDFKKLGNALPDALHVRDVELLKGMGSNLIRIAHYPQDPAVLEACDRLGLLVMEEIPIVNRITQTEGFEANCLAMQREMIRQHFNHPSVIIWAYMNEVLIEPRYEKGSPEQEAYFRDVLTLARKLEALTRQEDSSRYTLIPGYGDYEVHRRTGIIDVAMIFGWNLYRGWYEETYHDFGKYLDRFHADYPKVPTIITEYGADCDVRLHTTKPQRFDKSMEYAALFHAAYIKQMMERQYISGGAAWNFVDFNSEYRQEATPHMNTKGLMTADRIPKDAYWIYQARFGKEPVVRIGSREWKLRSGLSVSGVDQHSLQPVDVYTNQPFVTAYLNGKKFASVKAVDRRCRLMVPFVDGRNKLEVRSPQGASDAVDIDFELQPASYASPLPFKDLHVSLGDRRQTSDGAGRTVWLPEQEYKANSWGYIGGELYRLRDSDQIPYGSNRAILGTGLDPVYATQRVNIEAFRADVPDGNYRVVLHFAELGENRMRNPAPAPERSFDVIVNGLLVWKGLSNQKELLPRQAFQTATDVEVRNKKGITVSFVPLKGQTILNAIEVIRR</sequence>
<reference evidence="10" key="1">
    <citation type="journal article" date="2019" name="Int. J. Syst. Evol. Microbiol.">
        <title>The Global Catalogue of Microorganisms (GCM) 10K type strain sequencing project: providing services to taxonomists for standard genome sequencing and annotation.</title>
        <authorList>
            <consortium name="The Broad Institute Genomics Platform"/>
            <consortium name="The Broad Institute Genome Sequencing Center for Infectious Disease"/>
            <person name="Wu L."/>
            <person name="Ma J."/>
        </authorList>
    </citation>
    <scope>NUCLEOTIDE SEQUENCE [LARGE SCALE GENOMIC DNA]</scope>
    <source>
        <strain evidence="10">JCM 17919</strain>
    </source>
</reference>
<evidence type="ECO:0000259" key="5">
    <source>
        <dbReference type="Pfam" id="PF00703"/>
    </source>
</evidence>
<dbReference type="EMBL" id="BAABGY010000008">
    <property type="protein sequence ID" value="GAA4335050.1"/>
    <property type="molecule type" value="Genomic_DNA"/>
</dbReference>
<evidence type="ECO:0000259" key="8">
    <source>
        <dbReference type="Pfam" id="PF11721"/>
    </source>
</evidence>
<proteinExistence type="inferred from homology"/>
<keyword evidence="4" id="KW-0732">Signal</keyword>
<dbReference type="InterPro" id="IPR006102">
    <property type="entry name" value="Ig-like_GH2"/>
</dbReference>
<feature type="signal peptide" evidence="4">
    <location>
        <begin position="1"/>
        <end position="18"/>
    </location>
</feature>
<feature type="domain" description="Glycoside hydrolase family 2 immunoglobulin-like beta-sandwich" evidence="5">
    <location>
        <begin position="185"/>
        <end position="288"/>
    </location>
</feature>
<evidence type="ECO:0000313" key="10">
    <source>
        <dbReference type="Proteomes" id="UP001501725"/>
    </source>
</evidence>
<evidence type="ECO:0000259" key="7">
    <source>
        <dbReference type="Pfam" id="PF02837"/>
    </source>
</evidence>
<comment type="caution">
    <text evidence="9">The sequence shown here is derived from an EMBL/GenBank/DDBJ whole genome shotgun (WGS) entry which is preliminary data.</text>
</comment>
<dbReference type="RefSeq" id="WP_345256526.1">
    <property type="nucleotide sequence ID" value="NZ_BAABGY010000008.1"/>
</dbReference>
<evidence type="ECO:0000313" key="9">
    <source>
        <dbReference type="EMBL" id="GAA4335050.1"/>
    </source>
</evidence>
<dbReference type="SUPFAM" id="SSF51445">
    <property type="entry name" value="(Trans)glycosidases"/>
    <property type="match status" value="1"/>
</dbReference>
<evidence type="ECO:0000256" key="2">
    <source>
        <dbReference type="ARBA" id="ARBA00022801"/>
    </source>
</evidence>
<feature type="domain" description="Glycosyl hydrolases family 2 sugar binding" evidence="7">
    <location>
        <begin position="24"/>
        <end position="165"/>
    </location>
</feature>
<dbReference type="Pfam" id="PF02836">
    <property type="entry name" value="Glyco_hydro_2_C"/>
    <property type="match status" value="1"/>
</dbReference>
<evidence type="ECO:0000256" key="4">
    <source>
        <dbReference type="SAM" id="SignalP"/>
    </source>
</evidence>
<keyword evidence="3" id="KW-0326">Glycosidase</keyword>
<feature type="domain" description="Malectin" evidence="8">
    <location>
        <begin position="755"/>
        <end position="845"/>
    </location>
</feature>
<feature type="domain" description="Glycoside hydrolase family 2 catalytic" evidence="6">
    <location>
        <begin position="295"/>
        <end position="597"/>
    </location>
</feature>
<dbReference type="Pfam" id="PF02837">
    <property type="entry name" value="Glyco_hydro_2_N"/>
    <property type="match status" value="1"/>
</dbReference>
<dbReference type="PRINTS" id="PR00132">
    <property type="entry name" value="GLHYDRLASE2"/>
</dbReference>
<dbReference type="Gene3D" id="2.60.40.10">
    <property type="entry name" value="Immunoglobulins"/>
    <property type="match status" value="2"/>
</dbReference>
<dbReference type="Gene3D" id="3.20.20.80">
    <property type="entry name" value="Glycosidases"/>
    <property type="match status" value="1"/>
</dbReference>
<dbReference type="Gene3D" id="2.60.120.260">
    <property type="entry name" value="Galactose-binding domain-like"/>
    <property type="match status" value="1"/>
</dbReference>
<dbReference type="SUPFAM" id="SSF49785">
    <property type="entry name" value="Galactose-binding domain-like"/>
    <property type="match status" value="1"/>
</dbReference>
<dbReference type="InterPro" id="IPR051913">
    <property type="entry name" value="GH2_Domain-Containing"/>
</dbReference>
<protein>
    <submittedName>
        <fullName evidence="9">Glycoside hydrolase family 2 TIM barrel-domain containing protein</fullName>
    </submittedName>
</protein>
<evidence type="ECO:0000259" key="6">
    <source>
        <dbReference type="Pfam" id="PF02836"/>
    </source>
</evidence>
<dbReference type="PANTHER" id="PTHR42732">
    <property type="entry name" value="BETA-GALACTOSIDASE"/>
    <property type="match status" value="1"/>
</dbReference>
<dbReference type="Gene3D" id="2.60.120.430">
    <property type="entry name" value="Galactose-binding lectin"/>
    <property type="match status" value="1"/>
</dbReference>
<feature type="chain" id="PRO_5046456792" evidence="4">
    <location>
        <begin position="19"/>
        <end position="869"/>
    </location>
</feature>
<dbReference type="InterPro" id="IPR008979">
    <property type="entry name" value="Galactose-bd-like_sf"/>
</dbReference>
<dbReference type="InterPro" id="IPR036156">
    <property type="entry name" value="Beta-gal/glucu_dom_sf"/>
</dbReference>
<keyword evidence="10" id="KW-1185">Reference proteome</keyword>
<dbReference type="SUPFAM" id="SSF49303">
    <property type="entry name" value="beta-Galactosidase/glucuronidase domain"/>
    <property type="match status" value="1"/>
</dbReference>
<dbReference type="Pfam" id="PF11721">
    <property type="entry name" value="Malectin"/>
    <property type="match status" value="1"/>
</dbReference>
<dbReference type="PANTHER" id="PTHR42732:SF1">
    <property type="entry name" value="BETA-MANNOSIDASE"/>
    <property type="match status" value="1"/>
</dbReference>
<evidence type="ECO:0000256" key="1">
    <source>
        <dbReference type="ARBA" id="ARBA00007401"/>
    </source>
</evidence>
<dbReference type="InterPro" id="IPR013783">
    <property type="entry name" value="Ig-like_fold"/>
</dbReference>
<dbReference type="InterPro" id="IPR006103">
    <property type="entry name" value="Glyco_hydro_2_cat"/>
</dbReference>
<organism evidence="9 10">
    <name type="scientific">Flaviaesturariibacter amylovorans</name>
    <dbReference type="NCBI Taxonomy" id="1084520"/>
    <lineage>
        <taxon>Bacteria</taxon>
        <taxon>Pseudomonadati</taxon>
        <taxon>Bacteroidota</taxon>
        <taxon>Chitinophagia</taxon>
        <taxon>Chitinophagales</taxon>
        <taxon>Chitinophagaceae</taxon>
        <taxon>Flaviaestuariibacter</taxon>
    </lineage>
</organism>
<dbReference type="Pfam" id="PF00703">
    <property type="entry name" value="Glyco_hydro_2"/>
    <property type="match status" value="1"/>
</dbReference>
<name>A0ABP8H6D4_9BACT</name>
<comment type="similarity">
    <text evidence="1">Belongs to the glycosyl hydrolase 2 family.</text>
</comment>
<gene>
    <name evidence="9" type="ORF">GCM10023184_29580</name>
</gene>